<accession>A0A831PPP6</accession>
<dbReference type="EMBL" id="DSDK01000074">
    <property type="protein sequence ID" value="HDR50226.1"/>
    <property type="molecule type" value="Genomic_DNA"/>
</dbReference>
<evidence type="ECO:0000313" key="1">
    <source>
        <dbReference type="EMBL" id="HDR50226.1"/>
    </source>
</evidence>
<reference evidence="1" key="1">
    <citation type="journal article" date="2020" name="mSystems">
        <title>Genome- and Community-Level Interaction Insights into Carbon Utilization and Element Cycling Functions of Hydrothermarchaeota in Hydrothermal Sediment.</title>
        <authorList>
            <person name="Zhou Z."/>
            <person name="Liu Y."/>
            <person name="Xu W."/>
            <person name="Pan J."/>
            <person name="Luo Z.H."/>
            <person name="Li M."/>
        </authorList>
    </citation>
    <scope>NUCLEOTIDE SEQUENCE [LARGE SCALE GENOMIC DNA]</scope>
    <source>
        <strain evidence="1">SpSt-1217</strain>
    </source>
</reference>
<sequence>MRTVIIFTLLVVVLGCKSRKNKQSDYEIQEVITIESKEEEPLDMYEKGTYGYDVNLIRDFPDALELHNGDSRLLFSVKYHGRVMTSSSNGYAGRSYGWINHDLIESGEILPQFNPVGGEERFWLGPEGGQYSLYFKPGDSFDFENWQVPVSLDTIPFDVFLATDSVAVFLKTLEVENYSNFKFRLELTRKIHLLGKSLIEENLGISVP</sequence>
<dbReference type="Pfam" id="PF20583">
    <property type="entry name" value="DUF6786"/>
    <property type="match status" value="1"/>
</dbReference>
<dbReference type="InterPro" id="IPR046713">
    <property type="entry name" value="DUF6786"/>
</dbReference>
<gene>
    <name evidence="1" type="ORF">ENN90_01200</name>
</gene>
<dbReference type="PROSITE" id="PS51257">
    <property type="entry name" value="PROKAR_LIPOPROTEIN"/>
    <property type="match status" value="1"/>
</dbReference>
<dbReference type="AlphaFoldDB" id="A0A831PPP6"/>
<proteinExistence type="predicted"/>
<feature type="non-terminal residue" evidence="1">
    <location>
        <position position="208"/>
    </location>
</feature>
<protein>
    <recommendedName>
        <fullName evidence="2">Lipoprotein</fullName>
    </recommendedName>
</protein>
<name>A0A831PPP6_9BACT</name>
<dbReference type="Proteomes" id="UP000886047">
    <property type="component" value="Unassembled WGS sequence"/>
</dbReference>
<organism evidence="1">
    <name type="scientific">Mariniphaga anaerophila</name>
    <dbReference type="NCBI Taxonomy" id="1484053"/>
    <lineage>
        <taxon>Bacteria</taxon>
        <taxon>Pseudomonadati</taxon>
        <taxon>Bacteroidota</taxon>
        <taxon>Bacteroidia</taxon>
        <taxon>Marinilabiliales</taxon>
        <taxon>Prolixibacteraceae</taxon>
        <taxon>Mariniphaga</taxon>
    </lineage>
</organism>
<comment type="caution">
    <text evidence="1">The sequence shown here is derived from an EMBL/GenBank/DDBJ whole genome shotgun (WGS) entry which is preliminary data.</text>
</comment>
<evidence type="ECO:0008006" key="2">
    <source>
        <dbReference type="Google" id="ProtNLM"/>
    </source>
</evidence>